<dbReference type="Proteomes" id="UP000008909">
    <property type="component" value="Unassembled WGS sequence"/>
</dbReference>
<organism evidence="1 2">
    <name type="scientific">Clonorchis sinensis</name>
    <name type="common">Chinese liver fluke</name>
    <dbReference type="NCBI Taxonomy" id="79923"/>
    <lineage>
        <taxon>Eukaryota</taxon>
        <taxon>Metazoa</taxon>
        <taxon>Spiralia</taxon>
        <taxon>Lophotrochozoa</taxon>
        <taxon>Platyhelminthes</taxon>
        <taxon>Trematoda</taxon>
        <taxon>Digenea</taxon>
        <taxon>Opisthorchiida</taxon>
        <taxon>Opisthorchiata</taxon>
        <taxon>Opisthorchiidae</taxon>
        <taxon>Clonorchis</taxon>
    </lineage>
</organism>
<evidence type="ECO:0000313" key="1">
    <source>
        <dbReference type="EMBL" id="GAA50761.1"/>
    </source>
</evidence>
<protein>
    <submittedName>
        <fullName evidence="1">Uncharacterized protein</fullName>
    </submittedName>
</protein>
<name>G7YCS7_CLOSI</name>
<sequence length="451" mass="51265">MVTGKLTPQEGLGKQERVTSISLTRISFNSLQFLNVQCPQIGKPEPAYGRLLLATSFEQNVWRKIDRKLIPPKQNLASSMSYILGHGKVLRFCNIAAITSRQHNRMASAFKFWQKFSTIATSYLDSWTDPYMNILDRNVKEVPLVAQDKQTIARQVDLLVCPIVTDLQGCLEAPHPVGGRLRTLAGPVVAGREDYATVSVTHTGVRTAVKNRATEMLTPQYLKLRNLTYGHVCSPLISSAIGPEIPNPKRGFETSAVQTCRECASFLTKLNWGQPQWKTYIGLLSRKFTRLTRCTSQKNQHAVGRAVNYPKGSGVFWKRGQLFFKKLTTGDTEDELAFRKMRKRCKSEIRQWNIRKQATILDLARKNRNVLFKYMRHRRRNKPSAFSLRDRNGEPTSDPIVVSEFYRDHYAGERQLLNDKNKTDPGNLGKSLAPVYQSVNPCICLLKILTY</sequence>
<dbReference type="EMBL" id="DF143077">
    <property type="protein sequence ID" value="GAA50761.1"/>
    <property type="molecule type" value="Genomic_DNA"/>
</dbReference>
<gene>
    <name evidence="1" type="ORF">CLF_105013</name>
</gene>
<proteinExistence type="predicted"/>
<dbReference type="AlphaFoldDB" id="G7YCS7"/>
<evidence type="ECO:0000313" key="2">
    <source>
        <dbReference type="Proteomes" id="UP000008909"/>
    </source>
</evidence>
<keyword evidence="2" id="KW-1185">Reference proteome</keyword>
<reference key="2">
    <citation type="submission" date="2011-10" db="EMBL/GenBank/DDBJ databases">
        <title>The genome and transcriptome sequence of Clonorchis sinensis provide insights into the carcinogenic liver fluke.</title>
        <authorList>
            <person name="Wang X."/>
            <person name="Huang Y."/>
            <person name="Chen W."/>
            <person name="Liu H."/>
            <person name="Guo L."/>
            <person name="Chen Y."/>
            <person name="Luo F."/>
            <person name="Zhou W."/>
            <person name="Sun J."/>
            <person name="Mao Q."/>
            <person name="Liang P."/>
            <person name="Zhou C."/>
            <person name="Tian Y."/>
            <person name="Men J."/>
            <person name="Lv X."/>
            <person name="Huang L."/>
            <person name="Zhou J."/>
            <person name="Hu Y."/>
            <person name="Li R."/>
            <person name="Zhang F."/>
            <person name="Lei H."/>
            <person name="Li X."/>
            <person name="Hu X."/>
            <person name="Liang C."/>
            <person name="Xu J."/>
            <person name="Wu Z."/>
            <person name="Yu X."/>
        </authorList>
    </citation>
    <scope>NUCLEOTIDE SEQUENCE</scope>
    <source>
        <strain>Henan</strain>
    </source>
</reference>
<reference evidence="1" key="1">
    <citation type="journal article" date="2011" name="Genome Biol.">
        <title>The draft genome of the carcinogenic human liver fluke Clonorchis sinensis.</title>
        <authorList>
            <person name="Wang X."/>
            <person name="Chen W."/>
            <person name="Huang Y."/>
            <person name="Sun J."/>
            <person name="Men J."/>
            <person name="Liu H."/>
            <person name="Luo F."/>
            <person name="Guo L."/>
            <person name="Lv X."/>
            <person name="Deng C."/>
            <person name="Zhou C."/>
            <person name="Fan Y."/>
            <person name="Li X."/>
            <person name="Huang L."/>
            <person name="Hu Y."/>
            <person name="Liang C."/>
            <person name="Hu X."/>
            <person name="Xu J."/>
            <person name="Yu X."/>
        </authorList>
    </citation>
    <scope>NUCLEOTIDE SEQUENCE [LARGE SCALE GENOMIC DNA]</scope>
    <source>
        <strain evidence="1">Henan</strain>
    </source>
</reference>
<accession>G7YCS7</accession>